<keyword evidence="1" id="KW-1133">Transmembrane helix</keyword>
<evidence type="ECO:0000256" key="1">
    <source>
        <dbReference type="SAM" id="Phobius"/>
    </source>
</evidence>
<evidence type="ECO:0000313" key="3">
    <source>
        <dbReference type="Proteomes" id="UP000663651"/>
    </source>
</evidence>
<protein>
    <recommendedName>
        <fullName evidence="4">Tyrosine specific protein phosphatases domain-containing protein</fullName>
    </recommendedName>
</protein>
<dbReference type="Proteomes" id="UP000663651">
    <property type="component" value="Chromosome"/>
</dbReference>
<dbReference type="RefSeq" id="WP_207162875.1">
    <property type="nucleotide sequence ID" value="NZ_CP071382.1"/>
</dbReference>
<keyword evidence="3" id="KW-1185">Reference proteome</keyword>
<dbReference type="SUPFAM" id="SSF52799">
    <property type="entry name" value="(Phosphotyrosine protein) phosphatases II"/>
    <property type="match status" value="1"/>
</dbReference>
<dbReference type="EMBL" id="CP071382">
    <property type="protein sequence ID" value="QSV45069.1"/>
    <property type="molecule type" value="Genomic_DNA"/>
</dbReference>
<name>A0ABX7Q0Y9_9BACT</name>
<keyword evidence="1" id="KW-0812">Transmembrane</keyword>
<reference evidence="2 3" key="1">
    <citation type="submission" date="2021-03" db="EMBL/GenBank/DDBJ databases">
        <title>Geobacter metallireducens gen. nov. sp. nov., a microorganism capable of coupling the complete oxidation of organic compounds to the reduction of iron and other metals.</title>
        <authorList>
            <person name="Li Y."/>
        </authorList>
    </citation>
    <scope>NUCLEOTIDE SEQUENCE [LARGE SCALE GENOMIC DNA]</scope>
    <source>
        <strain evidence="2 3">Jerry-YX</strain>
    </source>
</reference>
<accession>A0ABX7Q0Y9</accession>
<dbReference type="InterPro" id="IPR029021">
    <property type="entry name" value="Prot-tyrosine_phosphatase-like"/>
</dbReference>
<sequence length="173" mass="19806">MISLKNLFKRIVFVLPRAILVGIFLFTLLVTVLSNFDYFEPYIPPVYLARASIRNYNDRILVGPYPHLDEMKALKRNGVQTLISLLDTSLPQEKALADREAINASRLGIDVRFFPLGYLPVDSEQNRKTREQIMAMVAGDRKKLYIHCYLGRHRANFIADGLYGIEPPTGKKH</sequence>
<organism evidence="2 3">
    <name type="scientific">Geobacter benzoatilyticus</name>
    <dbReference type="NCBI Taxonomy" id="2815309"/>
    <lineage>
        <taxon>Bacteria</taxon>
        <taxon>Pseudomonadati</taxon>
        <taxon>Thermodesulfobacteriota</taxon>
        <taxon>Desulfuromonadia</taxon>
        <taxon>Geobacterales</taxon>
        <taxon>Geobacteraceae</taxon>
        <taxon>Geobacter</taxon>
    </lineage>
</organism>
<evidence type="ECO:0008006" key="4">
    <source>
        <dbReference type="Google" id="ProtNLM"/>
    </source>
</evidence>
<feature type="transmembrane region" description="Helical" evidence="1">
    <location>
        <begin position="12"/>
        <end position="33"/>
    </location>
</feature>
<gene>
    <name evidence="2" type="ORF">JZM60_13055</name>
</gene>
<keyword evidence="1" id="KW-0472">Membrane</keyword>
<proteinExistence type="predicted"/>
<dbReference type="Gene3D" id="3.90.190.10">
    <property type="entry name" value="Protein tyrosine phosphatase superfamily"/>
    <property type="match status" value="1"/>
</dbReference>
<evidence type="ECO:0000313" key="2">
    <source>
        <dbReference type="EMBL" id="QSV45069.1"/>
    </source>
</evidence>